<dbReference type="Proteomes" id="UP000308199">
    <property type="component" value="Unassembled WGS sequence"/>
</dbReference>
<evidence type="ECO:0000256" key="1">
    <source>
        <dbReference type="SAM" id="SignalP"/>
    </source>
</evidence>
<reference evidence="2 3" key="1">
    <citation type="submission" date="2019-02" db="EMBL/GenBank/DDBJ databases">
        <title>Genome sequencing of the rare red list fungi Phellinidium pouzarii.</title>
        <authorList>
            <person name="Buettner E."/>
            <person name="Kellner H."/>
        </authorList>
    </citation>
    <scope>NUCLEOTIDE SEQUENCE [LARGE SCALE GENOMIC DNA]</scope>
    <source>
        <strain evidence="2 3">DSM 108285</strain>
    </source>
</reference>
<feature type="signal peptide" evidence="1">
    <location>
        <begin position="1"/>
        <end position="23"/>
    </location>
</feature>
<proteinExistence type="predicted"/>
<dbReference type="EMBL" id="SGPK01000164">
    <property type="protein sequence ID" value="THH07005.1"/>
    <property type="molecule type" value="Genomic_DNA"/>
</dbReference>
<keyword evidence="1" id="KW-0732">Signal</keyword>
<protein>
    <submittedName>
        <fullName evidence="2">Uncharacterized protein</fullName>
    </submittedName>
</protein>
<evidence type="ECO:0000313" key="2">
    <source>
        <dbReference type="EMBL" id="THH07005.1"/>
    </source>
</evidence>
<evidence type="ECO:0000313" key="3">
    <source>
        <dbReference type="Proteomes" id="UP000308199"/>
    </source>
</evidence>
<accession>A0A4S4L6I1</accession>
<keyword evidence="3" id="KW-1185">Reference proteome</keyword>
<gene>
    <name evidence="2" type="ORF">EW145_g3680</name>
</gene>
<sequence length="137" mass="15146">MSFKKLLFASALLVGSAFVTVNADLETNSWYALFTDDNQFLDSEKGVVVVTNVDGGVSKISSTDKGQRFRFPSGLNGKVICQSHENHYLGYSQKEQFRVDMNDSDSVDVTVVASSDNNMLSFNFDQYFLSSSGQGKR</sequence>
<feature type="chain" id="PRO_5020686235" evidence="1">
    <location>
        <begin position="24"/>
        <end position="137"/>
    </location>
</feature>
<name>A0A4S4L6I1_9AGAM</name>
<comment type="caution">
    <text evidence="2">The sequence shown here is derived from an EMBL/GenBank/DDBJ whole genome shotgun (WGS) entry which is preliminary data.</text>
</comment>
<dbReference type="OrthoDB" id="2923145at2759"/>
<dbReference type="AlphaFoldDB" id="A0A4S4L6I1"/>
<organism evidence="2 3">
    <name type="scientific">Phellinidium pouzarii</name>
    <dbReference type="NCBI Taxonomy" id="167371"/>
    <lineage>
        <taxon>Eukaryota</taxon>
        <taxon>Fungi</taxon>
        <taxon>Dikarya</taxon>
        <taxon>Basidiomycota</taxon>
        <taxon>Agaricomycotina</taxon>
        <taxon>Agaricomycetes</taxon>
        <taxon>Hymenochaetales</taxon>
        <taxon>Hymenochaetaceae</taxon>
        <taxon>Phellinidium</taxon>
    </lineage>
</organism>